<evidence type="ECO:0000313" key="1">
    <source>
        <dbReference type="EMBL" id="CAB4581399.1"/>
    </source>
</evidence>
<proteinExistence type="predicted"/>
<accession>A0A6J6F1E7</accession>
<protein>
    <submittedName>
        <fullName evidence="1">Unannotated protein</fullName>
    </submittedName>
</protein>
<dbReference type="AlphaFoldDB" id="A0A6J6F1E7"/>
<gene>
    <name evidence="1" type="ORF">UFOPK1767_00354</name>
</gene>
<sequence>MTPITVVPGAMLAISASVGALTFMTISDAHVFFLSATIAPAVLY</sequence>
<reference evidence="1" key="1">
    <citation type="submission" date="2020-05" db="EMBL/GenBank/DDBJ databases">
        <authorList>
            <person name="Chiriac C."/>
            <person name="Salcher M."/>
            <person name="Ghai R."/>
            <person name="Kavagutti S V."/>
        </authorList>
    </citation>
    <scope>NUCLEOTIDE SEQUENCE</scope>
</reference>
<organism evidence="1">
    <name type="scientific">freshwater metagenome</name>
    <dbReference type="NCBI Taxonomy" id="449393"/>
    <lineage>
        <taxon>unclassified sequences</taxon>
        <taxon>metagenomes</taxon>
        <taxon>ecological metagenomes</taxon>
    </lineage>
</organism>
<dbReference type="EMBL" id="CAEZTZ010000029">
    <property type="protein sequence ID" value="CAB4581399.1"/>
    <property type="molecule type" value="Genomic_DNA"/>
</dbReference>
<name>A0A6J6F1E7_9ZZZZ</name>